<dbReference type="InterPro" id="IPR010918">
    <property type="entry name" value="PurM-like_C_dom"/>
</dbReference>
<dbReference type="Pfam" id="PF00586">
    <property type="entry name" value="AIRS"/>
    <property type="match status" value="1"/>
</dbReference>
<name>A0A495WK34_9BACT</name>
<dbReference type="CDD" id="cd02197">
    <property type="entry name" value="HypE"/>
    <property type="match status" value="1"/>
</dbReference>
<sequence length="346" mass="36730">MKSAQCPIPKQRYDRVLLGHGSGGTLTQSLIDEIFYPAFSNPFLQQQHDGTVLPLMSQHIAFTTDSFVVSPLFFPGGNIGDLAVNGTVNDLLCCGATPLYLSAGFILEEGLPLEDLKKIVKTMAKAAEKAGITIVTGDTKVVEKGKCDGVFINTSGIGSIQKNLRISPKNVTEGDIVIVTGPIGEHGVCILSTRENLGFESKIKSDTVALRSMVMNLLSGIPNIHMLRDATRGGIASTLNEIADTAQVSIALDESKIPIEEPVLSACELLGLDPLYVANEGVLLVILPPEEAESALQIIKNDPNGSKAEIIGEVVKGTPGEVYLNTALGSSRIIGRLSGEQLPRIC</sequence>
<feature type="domain" description="PurM-like N-terminal" evidence="2">
    <location>
        <begin position="49"/>
        <end position="159"/>
    </location>
</feature>
<dbReference type="NCBIfam" id="TIGR02124">
    <property type="entry name" value="hypE"/>
    <property type="match status" value="1"/>
</dbReference>
<dbReference type="SUPFAM" id="SSF56042">
    <property type="entry name" value="PurM C-terminal domain-like"/>
    <property type="match status" value="1"/>
</dbReference>
<keyword evidence="5" id="KW-1185">Reference proteome</keyword>
<dbReference type="PIRSF" id="PIRSF005644">
    <property type="entry name" value="Hdrgns_mtr_HypE"/>
    <property type="match status" value="1"/>
</dbReference>
<dbReference type="InterPro" id="IPR036921">
    <property type="entry name" value="PurM-like_N_sf"/>
</dbReference>
<evidence type="ECO:0000259" key="2">
    <source>
        <dbReference type="Pfam" id="PF00586"/>
    </source>
</evidence>
<dbReference type="Pfam" id="PF02769">
    <property type="entry name" value="AIRS_C"/>
    <property type="match status" value="1"/>
</dbReference>
<dbReference type="InterPro" id="IPR016188">
    <property type="entry name" value="PurM-like_N"/>
</dbReference>
<dbReference type="SUPFAM" id="SSF55326">
    <property type="entry name" value="PurM N-terminal domain-like"/>
    <property type="match status" value="1"/>
</dbReference>
<reference evidence="4 5" key="1">
    <citation type="submission" date="2018-10" db="EMBL/GenBank/DDBJ databases">
        <title>Genomic Encyclopedia of Archaeal and Bacterial Type Strains, Phase II (KMG-II): from individual species to whole genera.</title>
        <authorList>
            <person name="Goeker M."/>
        </authorList>
    </citation>
    <scope>NUCLEOTIDE SEQUENCE [LARGE SCALE GENOMIC DNA]</scope>
    <source>
        <strain evidence="4 5">NSB1</strain>
    </source>
</reference>
<dbReference type="PANTHER" id="PTHR30303:SF0">
    <property type="entry name" value="CARBAMOYL DEHYDRATASE HYPE"/>
    <property type="match status" value="1"/>
</dbReference>
<organism evidence="4 5">
    <name type="scientific">Coprobacter fastidiosus NSB1 = JCM 33896</name>
    <dbReference type="NCBI Taxonomy" id="1349822"/>
    <lineage>
        <taxon>Bacteria</taxon>
        <taxon>Pseudomonadati</taxon>
        <taxon>Bacteroidota</taxon>
        <taxon>Bacteroidia</taxon>
        <taxon>Bacteroidales</taxon>
        <taxon>Barnesiellaceae</taxon>
        <taxon>Coprobacter</taxon>
    </lineage>
</organism>
<accession>A0A495WK34</accession>
<protein>
    <submittedName>
        <fullName evidence="4">Hydrogenase expression/formation protein HypE</fullName>
    </submittedName>
</protein>
<evidence type="ECO:0000259" key="3">
    <source>
        <dbReference type="Pfam" id="PF02769"/>
    </source>
</evidence>
<evidence type="ECO:0000313" key="5">
    <source>
        <dbReference type="Proteomes" id="UP000269493"/>
    </source>
</evidence>
<evidence type="ECO:0000256" key="1">
    <source>
        <dbReference type="ARBA" id="ARBA00006243"/>
    </source>
</evidence>
<dbReference type="Gene3D" id="3.30.1330.10">
    <property type="entry name" value="PurM-like, N-terminal domain"/>
    <property type="match status" value="1"/>
</dbReference>
<dbReference type="Gene3D" id="3.90.650.10">
    <property type="entry name" value="PurM-like C-terminal domain"/>
    <property type="match status" value="1"/>
</dbReference>
<feature type="domain" description="PurM-like C-terminal" evidence="3">
    <location>
        <begin position="173"/>
        <end position="323"/>
    </location>
</feature>
<dbReference type="EMBL" id="RBXN01000001">
    <property type="protein sequence ID" value="RKT61003.1"/>
    <property type="molecule type" value="Genomic_DNA"/>
</dbReference>
<dbReference type="GO" id="GO:0051604">
    <property type="term" value="P:protein maturation"/>
    <property type="evidence" value="ECO:0007669"/>
    <property type="project" value="TreeGrafter"/>
</dbReference>
<dbReference type="InterPro" id="IPR011854">
    <property type="entry name" value="HypE"/>
</dbReference>
<dbReference type="RefSeq" id="WP_022390247.1">
    <property type="nucleotide sequence ID" value="NZ_KI440832.1"/>
</dbReference>
<dbReference type="InterPro" id="IPR036676">
    <property type="entry name" value="PurM-like_C_sf"/>
</dbReference>
<comment type="caution">
    <text evidence="4">The sequence shown here is derived from an EMBL/GenBank/DDBJ whole genome shotgun (WGS) entry which is preliminary data.</text>
</comment>
<dbReference type="PANTHER" id="PTHR30303">
    <property type="entry name" value="HYDROGENASE ISOENZYMES FORMATION PROTEIN HYPE"/>
    <property type="match status" value="1"/>
</dbReference>
<dbReference type="GeneID" id="92927201"/>
<evidence type="ECO:0000313" key="4">
    <source>
        <dbReference type="EMBL" id="RKT61003.1"/>
    </source>
</evidence>
<dbReference type="OrthoDB" id="9801934at2"/>
<comment type="similarity">
    <text evidence="1">Belongs to the HypE family.</text>
</comment>
<gene>
    <name evidence="4" type="ORF">BC742_0041</name>
</gene>
<dbReference type="AlphaFoldDB" id="A0A495WK34"/>
<dbReference type="Proteomes" id="UP000269493">
    <property type="component" value="Unassembled WGS sequence"/>
</dbReference>
<proteinExistence type="inferred from homology"/>